<gene>
    <name evidence="8 11" type="primary">rnr</name>
    <name evidence="11" type="ORF">OCV65_02610</name>
</gene>
<dbReference type="NCBIfam" id="TIGR00358">
    <property type="entry name" value="3_prime_RNase"/>
    <property type="match status" value="1"/>
</dbReference>
<keyword evidence="7 8" id="KW-0694">RNA-binding</keyword>
<dbReference type="InterPro" id="IPR011129">
    <property type="entry name" value="CSD"/>
</dbReference>
<dbReference type="RefSeq" id="WP_262580874.1">
    <property type="nucleotide sequence ID" value="NZ_JAOQJV010000002.1"/>
</dbReference>
<dbReference type="InterPro" id="IPR011805">
    <property type="entry name" value="RNase_R"/>
</dbReference>
<evidence type="ECO:0000256" key="1">
    <source>
        <dbReference type="ARBA" id="ARBA00001849"/>
    </source>
</evidence>
<proteinExistence type="inferred from homology"/>
<dbReference type="Gene3D" id="2.40.50.140">
    <property type="entry name" value="Nucleic acid-binding proteins"/>
    <property type="match status" value="3"/>
</dbReference>
<sequence>MDQTFEKRKKIIYEFICDDMYVPMKLKELAILLQVPKEQRSELKAVMDALEAEGKVHVSQKGKYLKGVGRTLRGVYQAHPRGFGFVTIEGETDDIFIPEKETNGALHGDTVEILLTASPEGKRKEGKIVKITERGTAKIVGLYQVAKGKHYGFVIPDNQRFLQDIFVPEERAKGAVDGHKVVVELTSYGSDNAKPEGKIVEILGHVNDPGVDIMSIVKSYDLPVEFPEKVMNQAERVPEEVSDADMAGRKDLREWVMVTIDGEDAKDLDDAVSLTRTEDGKNWILGVHIADVANYVQERSALDREALHRGTSVYLADRVIPMLPHRLSNGICSLNAGVDRLAMSCIMTVDAKGDVIDHEICESVIRVNERMSYTSVKKILEDHDEEETTRYIDLVPMFEEMEQLAGILRNRRHQRGSIDFDFPESKIMLDEEGHPMEIHSYDRNVATKIIEDFMLLANETVAEEYYWREIPFVYRVHETPDEDKIKKLAILINNFGYSLHISDEVRPGQIQKLLAKIQGTPQETMISRLALRSMKQARYTPENDGHFGLAARYYTHFTSPIRRYPDLQIHRIIKDDLRGRMNEKKMEHYQTILPEVTRQASETERRAEEAERETIRLKKAEYMEAHIGEVFEGVISGITNWGIYVELSNTIEGLVHVANMYDDHYDYYEDRYEMVGEHTGKTYKLGETVYVRVIDADCLTRTIDFEMADEGDMEDGEE</sequence>
<dbReference type="Pfam" id="PF17876">
    <property type="entry name" value="CSD2"/>
    <property type="match status" value="1"/>
</dbReference>
<dbReference type="InterPro" id="IPR012340">
    <property type="entry name" value="NA-bd_OB-fold"/>
</dbReference>
<feature type="domain" description="S1 motif" evidence="10">
    <location>
        <begin position="628"/>
        <end position="708"/>
    </location>
</feature>
<dbReference type="Pfam" id="PF00575">
    <property type="entry name" value="S1"/>
    <property type="match status" value="1"/>
</dbReference>
<name>A0ABT2S4E8_9FIRM</name>
<evidence type="ECO:0000256" key="9">
    <source>
        <dbReference type="SAM" id="Coils"/>
    </source>
</evidence>
<dbReference type="EC" id="3.1.13.1" evidence="8"/>
<dbReference type="InterPro" id="IPR050180">
    <property type="entry name" value="RNR_Ribonuclease"/>
</dbReference>
<dbReference type="PROSITE" id="PS50126">
    <property type="entry name" value="S1"/>
    <property type="match status" value="1"/>
</dbReference>
<evidence type="ECO:0000256" key="8">
    <source>
        <dbReference type="HAMAP-Rule" id="MF_01895"/>
    </source>
</evidence>
<keyword evidence="6 8" id="KW-0269">Exonuclease</keyword>
<dbReference type="EMBL" id="JAOQJV010000002">
    <property type="protein sequence ID" value="MCU6699130.1"/>
    <property type="molecule type" value="Genomic_DNA"/>
</dbReference>
<dbReference type="PANTHER" id="PTHR23355:SF9">
    <property type="entry name" value="DIS3-LIKE EXONUCLEASE 2"/>
    <property type="match status" value="1"/>
</dbReference>
<evidence type="ECO:0000256" key="6">
    <source>
        <dbReference type="ARBA" id="ARBA00022839"/>
    </source>
</evidence>
<evidence type="ECO:0000256" key="4">
    <source>
        <dbReference type="ARBA" id="ARBA00022722"/>
    </source>
</evidence>
<dbReference type="SMART" id="SM00955">
    <property type="entry name" value="RNB"/>
    <property type="match status" value="1"/>
</dbReference>
<keyword evidence="9" id="KW-0175">Coiled coil</keyword>
<accession>A0ABT2S4E8</accession>
<dbReference type="NCBIfam" id="TIGR02063">
    <property type="entry name" value="RNase_R"/>
    <property type="match status" value="1"/>
</dbReference>
<reference evidence="11 12" key="1">
    <citation type="journal article" date="2021" name="ISME Commun">
        <title>Automated analysis of genomic sequences facilitates high-throughput and comprehensive description of bacteria.</title>
        <authorList>
            <person name="Hitch T.C.A."/>
        </authorList>
    </citation>
    <scope>NUCLEOTIDE SEQUENCE [LARGE SCALE GENOMIC DNA]</scope>
    <source>
        <strain evidence="11 12">Sanger_02</strain>
    </source>
</reference>
<feature type="coiled-coil region" evidence="9">
    <location>
        <begin position="593"/>
        <end position="620"/>
    </location>
</feature>
<dbReference type="PROSITE" id="PS01175">
    <property type="entry name" value="RIBONUCLEASE_II"/>
    <property type="match status" value="1"/>
</dbReference>
<dbReference type="InterPro" id="IPR004476">
    <property type="entry name" value="RNase_II/RNase_R"/>
</dbReference>
<organism evidence="11 12">
    <name type="scientific">Dorea ammoniilytica</name>
    <dbReference type="NCBI Taxonomy" id="2981788"/>
    <lineage>
        <taxon>Bacteria</taxon>
        <taxon>Bacillati</taxon>
        <taxon>Bacillota</taxon>
        <taxon>Clostridia</taxon>
        <taxon>Lachnospirales</taxon>
        <taxon>Lachnospiraceae</taxon>
        <taxon>Dorea</taxon>
    </lineage>
</organism>
<keyword evidence="12" id="KW-1185">Reference proteome</keyword>
<dbReference type="InterPro" id="IPR022966">
    <property type="entry name" value="RNase_II/R_CS"/>
</dbReference>
<dbReference type="Pfam" id="PF08206">
    <property type="entry name" value="OB_RNB"/>
    <property type="match status" value="1"/>
</dbReference>
<keyword evidence="3 8" id="KW-0963">Cytoplasm</keyword>
<dbReference type="SUPFAM" id="SSF50249">
    <property type="entry name" value="Nucleic acid-binding proteins"/>
    <property type="match status" value="4"/>
</dbReference>
<dbReference type="Pfam" id="PF00773">
    <property type="entry name" value="RNB"/>
    <property type="match status" value="1"/>
</dbReference>
<evidence type="ECO:0000313" key="12">
    <source>
        <dbReference type="Proteomes" id="UP001207605"/>
    </source>
</evidence>
<protein>
    <recommendedName>
        <fullName evidence="8">Ribonuclease R</fullName>
        <shortName evidence="8">RNase R</shortName>
        <ecNumber evidence="8">3.1.13.1</ecNumber>
    </recommendedName>
</protein>
<evidence type="ECO:0000256" key="5">
    <source>
        <dbReference type="ARBA" id="ARBA00022801"/>
    </source>
</evidence>
<dbReference type="Proteomes" id="UP001207605">
    <property type="component" value="Unassembled WGS sequence"/>
</dbReference>
<comment type="subcellular location">
    <subcellularLocation>
        <location evidence="2 8">Cytoplasm</location>
    </subcellularLocation>
</comment>
<dbReference type="SMART" id="SM00316">
    <property type="entry name" value="S1"/>
    <property type="match status" value="1"/>
</dbReference>
<dbReference type="InterPro" id="IPR013223">
    <property type="entry name" value="RNase_B_OB_dom"/>
</dbReference>
<dbReference type="InterPro" id="IPR001900">
    <property type="entry name" value="RNase_II/R"/>
</dbReference>
<comment type="function">
    <text evidence="8">3'-5' exoribonuclease that releases 5'-nucleoside monophosphates and is involved in maturation of structured RNAs.</text>
</comment>
<evidence type="ECO:0000256" key="7">
    <source>
        <dbReference type="ARBA" id="ARBA00022884"/>
    </source>
</evidence>
<dbReference type="InterPro" id="IPR003029">
    <property type="entry name" value="S1_domain"/>
</dbReference>
<dbReference type="InterPro" id="IPR040476">
    <property type="entry name" value="CSD2"/>
</dbReference>
<dbReference type="SMART" id="SM00357">
    <property type="entry name" value="CSP"/>
    <property type="match status" value="2"/>
</dbReference>
<dbReference type="PANTHER" id="PTHR23355">
    <property type="entry name" value="RIBONUCLEASE"/>
    <property type="match status" value="1"/>
</dbReference>
<evidence type="ECO:0000256" key="2">
    <source>
        <dbReference type="ARBA" id="ARBA00004496"/>
    </source>
</evidence>
<dbReference type="CDD" id="cd04471">
    <property type="entry name" value="S1_RNase_R"/>
    <property type="match status" value="1"/>
</dbReference>
<comment type="caution">
    <text evidence="11">The sequence shown here is derived from an EMBL/GenBank/DDBJ whole genome shotgun (WGS) entry which is preliminary data.</text>
</comment>
<evidence type="ECO:0000259" key="10">
    <source>
        <dbReference type="PROSITE" id="PS50126"/>
    </source>
</evidence>
<keyword evidence="5 8" id="KW-0378">Hydrolase</keyword>
<comment type="catalytic activity">
    <reaction evidence="1 8">
        <text>Exonucleolytic cleavage in the 3'- to 5'-direction to yield nucleoside 5'-phosphates.</text>
        <dbReference type="EC" id="3.1.13.1"/>
    </reaction>
</comment>
<evidence type="ECO:0000313" key="11">
    <source>
        <dbReference type="EMBL" id="MCU6699130.1"/>
    </source>
</evidence>
<evidence type="ECO:0000256" key="3">
    <source>
        <dbReference type="ARBA" id="ARBA00022490"/>
    </source>
</evidence>
<keyword evidence="4 8" id="KW-0540">Nuclease</keyword>
<comment type="similarity">
    <text evidence="8">Belongs to the RNR ribonuclease family. RNase R subfamily.</text>
</comment>
<dbReference type="HAMAP" id="MF_01895">
    <property type="entry name" value="RNase_R"/>
    <property type="match status" value="1"/>
</dbReference>